<dbReference type="InterPro" id="IPR033876">
    <property type="entry name" value="SAP-like"/>
</dbReference>
<evidence type="ECO:0000256" key="3">
    <source>
        <dbReference type="ARBA" id="ARBA00022685"/>
    </source>
</evidence>
<evidence type="ECO:0000313" key="16">
    <source>
        <dbReference type="Proteomes" id="UP000664203"/>
    </source>
</evidence>
<evidence type="ECO:0000256" key="8">
    <source>
        <dbReference type="ARBA" id="ARBA00023180"/>
    </source>
</evidence>
<feature type="active site" evidence="11">
    <location>
        <position position="283"/>
    </location>
</feature>
<evidence type="ECO:0000256" key="1">
    <source>
        <dbReference type="ARBA" id="ARBA00007447"/>
    </source>
</evidence>
<evidence type="ECO:0000259" key="14">
    <source>
        <dbReference type="PROSITE" id="PS51767"/>
    </source>
</evidence>
<dbReference type="EMBL" id="CAJPDR010000458">
    <property type="protein sequence ID" value="CAF9936977.1"/>
    <property type="molecule type" value="Genomic_DNA"/>
</dbReference>
<evidence type="ECO:0000256" key="10">
    <source>
        <dbReference type="ARBA" id="ARBA00068059"/>
    </source>
</evidence>
<protein>
    <recommendedName>
        <fullName evidence="10">Probable aspartic-type endopeptidase OPSB</fullName>
    </recommendedName>
    <alternativeName>
        <fullName evidence="9">Probable aspartic-type endopeptidase opsB</fullName>
    </alternativeName>
</protein>
<name>A0A8H3G9C6_9LECA</name>
<dbReference type="PROSITE" id="PS00141">
    <property type="entry name" value="ASP_PROTEASE"/>
    <property type="match status" value="1"/>
</dbReference>
<dbReference type="AlphaFoldDB" id="A0A8H3G9C6"/>
<keyword evidence="6 12" id="KW-0378">Hydrolase</keyword>
<feature type="active site" evidence="11">
    <location>
        <position position="86"/>
    </location>
</feature>
<keyword evidence="3" id="KW-0165">Cleavage on pair of basic residues</keyword>
<dbReference type="PANTHER" id="PTHR47965:SF12">
    <property type="entry name" value="ASPARTIC PROTEINASE 3-RELATED"/>
    <property type="match status" value="1"/>
</dbReference>
<evidence type="ECO:0000256" key="7">
    <source>
        <dbReference type="ARBA" id="ARBA00023145"/>
    </source>
</evidence>
<keyword evidence="8" id="KW-0325">Glycoprotein</keyword>
<keyword evidence="4 13" id="KW-0732">Signal</keyword>
<dbReference type="Proteomes" id="UP000664203">
    <property type="component" value="Unassembled WGS sequence"/>
</dbReference>
<dbReference type="OrthoDB" id="771136at2759"/>
<comment type="caution">
    <text evidence="15">The sequence shown here is derived from an EMBL/GenBank/DDBJ whole genome shotgun (WGS) entry which is preliminary data.</text>
</comment>
<dbReference type="GO" id="GO:0004190">
    <property type="term" value="F:aspartic-type endopeptidase activity"/>
    <property type="evidence" value="ECO:0007669"/>
    <property type="project" value="UniProtKB-KW"/>
</dbReference>
<dbReference type="InterPro" id="IPR033121">
    <property type="entry name" value="PEPTIDASE_A1"/>
</dbReference>
<evidence type="ECO:0000256" key="9">
    <source>
        <dbReference type="ARBA" id="ARBA00067536"/>
    </source>
</evidence>
<evidence type="ECO:0000256" key="2">
    <source>
        <dbReference type="ARBA" id="ARBA00022670"/>
    </source>
</evidence>
<evidence type="ECO:0000256" key="13">
    <source>
        <dbReference type="SAM" id="SignalP"/>
    </source>
</evidence>
<keyword evidence="16" id="KW-1185">Reference proteome</keyword>
<gene>
    <name evidence="15" type="ORF">ALECFALPRED_007026</name>
</gene>
<dbReference type="InterPro" id="IPR001461">
    <property type="entry name" value="Aspartic_peptidase_A1"/>
</dbReference>
<dbReference type="GO" id="GO:0005576">
    <property type="term" value="C:extracellular region"/>
    <property type="evidence" value="ECO:0007669"/>
    <property type="project" value="TreeGrafter"/>
</dbReference>
<dbReference type="SUPFAM" id="SSF50630">
    <property type="entry name" value="Acid proteases"/>
    <property type="match status" value="1"/>
</dbReference>
<dbReference type="PROSITE" id="PS51767">
    <property type="entry name" value="PEPTIDASE_A1"/>
    <property type="match status" value="1"/>
</dbReference>
<dbReference type="PRINTS" id="PR00792">
    <property type="entry name" value="PEPSIN"/>
</dbReference>
<sequence length="498" mass="51940">MRINFFTALAAGLLASSSAAIHLFQRDASPAVVRLGTQRKAVQNPVQRDALRRRQTIAETLDNGETLYYANVSLGTPAQNLRLHIDTGSSDLWANVKSSEICTDRGSPCSGGGTYDANSSSTYKFVNSDFNVSYVDGSGAAGDYATETLSIGGQTLTALQFGIGYESTSADGILGIGYTSDEAQVNAANLKSYANLPQAMANAGLIKSNAYSLWLDDLEANTGLIIFGGVDTDKYTGQLQTLPIQKEFDEYAELIITLSSMSIVNGGKTQSLNTDLPTAVILDSGSSLTYLPDDLTSAIYSALDVQYSQQDGAAFSNCDLANENITLDFTFTSPTISIPIRELILSVYSVEEGRESPNSGDNGDGSYDSSGSDQNICLFGIAPSQGSTSVLGDTFLRSAFVVYDLANNEISLAQTNFDSTTSHILEIGSGTASVPDATPVTSAIEASVSQSGGARIAGVSGTVTGGSIPTGTSGAVSSRVPYEILAGASGLWVAFACA</sequence>
<keyword evidence="7" id="KW-0865">Zymogen</keyword>
<dbReference type="GO" id="GO:0006508">
    <property type="term" value="P:proteolysis"/>
    <property type="evidence" value="ECO:0007669"/>
    <property type="project" value="UniProtKB-KW"/>
</dbReference>
<keyword evidence="2 12" id="KW-0645">Protease</keyword>
<feature type="chain" id="PRO_5034669500" description="Probable aspartic-type endopeptidase OPSB" evidence="13">
    <location>
        <begin position="21"/>
        <end position="498"/>
    </location>
</feature>
<comment type="similarity">
    <text evidence="1 12">Belongs to the peptidase A1 family.</text>
</comment>
<dbReference type="InterPro" id="IPR001969">
    <property type="entry name" value="Aspartic_peptidase_AS"/>
</dbReference>
<reference evidence="15" key="1">
    <citation type="submission" date="2021-03" db="EMBL/GenBank/DDBJ databases">
        <authorList>
            <person name="Tagirdzhanova G."/>
        </authorList>
    </citation>
    <scope>NUCLEOTIDE SEQUENCE</scope>
</reference>
<feature type="signal peptide" evidence="13">
    <location>
        <begin position="1"/>
        <end position="20"/>
    </location>
</feature>
<organism evidence="15 16">
    <name type="scientific">Alectoria fallacina</name>
    <dbReference type="NCBI Taxonomy" id="1903189"/>
    <lineage>
        <taxon>Eukaryota</taxon>
        <taxon>Fungi</taxon>
        <taxon>Dikarya</taxon>
        <taxon>Ascomycota</taxon>
        <taxon>Pezizomycotina</taxon>
        <taxon>Lecanoromycetes</taxon>
        <taxon>OSLEUM clade</taxon>
        <taxon>Lecanoromycetidae</taxon>
        <taxon>Lecanorales</taxon>
        <taxon>Lecanorineae</taxon>
        <taxon>Parmeliaceae</taxon>
        <taxon>Alectoria</taxon>
    </lineage>
</organism>
<evidence type="ECO:0000313" key="15">
    <source>
        <dbReference type="EMBL" id="CAF9936977.1"/>
    </source>
</evidence>
<dbReference type="PANTHER" id="PTHR47965">
    <property type="entry name" value="ASPARTYL PROTEASE-RELATED"/>
    <property type="match status" value="1"/>
</dbReference>
<dbReference type="GO" id="GO:0031505">
    <property type="term" value="P:fungal-type cell wall organization"/>
    <property type="evidence" value="ECO:0007669"/>
    <property type="project" value="TreeGrafter"/>
</dbReference>
<dbReference type="GO" id="GO:0009277">
    <property type="term" value="C:fungal-type cell wall"/>
    <property type="evidence" value="ECO:0007669"/>
    <property type="project" value="TreeGrafter"/>
</dbReference>
<evidence type="ECO:0000256" key="6">
    <source>
        <dbReference type="ARBA" id="ARBA00022801"/>
    </source>
</evidence>
<dbReference type="Pfam" id="PF00026">
    <property type="entry name" value="Asp"/>
    <property type="match status" value="2"/>
</dbReference>
<proteinExistence type="inferred from homology"/>
<evidence type="ECO:0000256" key="11">
    <source>
        <dbReference type="PIRSR" id="PIRSR601461-1"/>
    </source>
</evidence>
<dbReference type="InterPro" id="IPR021109">
    <property type="entry name" value="Peptidase_aspartic_dom_sf"/>
</dbReference>
<dbReference type="CDD" id="cd05474">
    <property type="entry name" value="SAP_like"/>
    <property type="match status" value="1"/>
</dbReference>
<accession>A0A8H3G9C6</accession>
<evidence type="ECO:0000256" key="12">
    <source>
        <dbReference type="RuleBase" id="RU000454"/>
    </source>
</evidence>
<evidence type="ECO:0000256" key="5">
    <source>
        <dbReference type="ARBA" id="ARBA00022750"/>
    </source>
</evidence>
<evidence type="ECO:0000256" key="4">
    <source>
        <dbReference type="ARBA" id="ARBA00022729"/>
    </source>
</evidence>
<keyword evidence="5 12" id="KW-0064">Aspartyl protease</keyword>
<dbReference type="FunFam" id="2.40.70.10:FF:000011">
    <property type="entry name" value="Aspartic protease"/>
    <property type="match status" value="1"/>
</dbReference>
<dbReference type="Gene3D" id="2.40.70.10">
    <property type="entry name" value="Acid Proteases"/>
    <property type="match status" value="2"/>
</dbReference>
<feature type="domain" description="Peptidase A1" evidence="14">
    <location>
        <begin position="68"/>
        <end position="413"/>
    </location>
</feature>